<dbReference type="GO" id="GO:0008083">
    <property type="term" value="F:growth factor activity"/>
    <property type="evidence" value="ECO:0007669"/>
    <property type="project" value="InterPro"/>
</dbReference>
<dbReference type="PANTHER" id="PTHR47401">
    <property type="entry name" value="INTERLEUKIN-4"/>
    <property type="match status" value="1"/>
</dbReference>
<dbReference type="GO" id="GO:0005136">
    <property type="term" value="F:interleukin-4 receptor binding"/>
    <property type="evidence" value="ECO:0007669"/>
    <property type="project" value="InterPro"/>
</dbReference>
<dbReference type="GO" id="GO:0006955">
    <property type="term" value="P:immune response"/>
    <property type="evidence" value="ECO:0007669"/>
    <property type="project" value="InterPro"/>
</dbReference>
<accession>A0A8B9IE88</accession>
<evidence type="ECO:0000313" key="3">
    <source>
        <dbReference type="Proteomes" id="UP000694521"/>
    </source>
</evidence>
<reference evidence="2" key="2">
    <citation type="submission" date="2025-09" db="UniProtKB">
        <authorList>
            <consortium name="Ensembl"/>
        </authorList>
    </citation>
    <scope>IDENTIFICATION</scope>
</reference>
<protein>
    <recommendedName>
        <fullName evidence="4">Interleukin-4</fullName>
    </recommendedName>
</protein>
<evidence type="ECO:0000256" key="1">
    <source>
        <dbReference type="SAM" id="SignalP"/>
    </source>
</evidence>
<feature type="signal peptide" evidence="1">
    <location>
        <begin position="1"/>
        <end position="22"/>
    </location>
</feature>
<dbReference type="Proteomes" id="UP000694521">
    <property type="component" value="Unplaced"/>
</dbReference>
<dbReference type="Gene3D" id="1.20.1250.10">
    <property type="match status" value="1"/>
</dbReference>
<proteinExistence type="predicted"/>
<dbReference type="PANTHER" id="PTHR47401:SF1">
    <property type="entry name" value="INTERLEUKIN-4"/>
    <property type="match status" value="1"/>
</dbReference>
<feature type="chain" id="PRO_5034387253" description="Interleukin-4" evidence="1">
    <location>
        <begin position="23"/>
        <end position="151"/>
    </location>
</feature>
<name>A0A8B9IE88_ANSCY</name>
<sequence>MSISFSVLLTFLALLACHSHEAAVLERSIFLKESIRLLGEILSTQVSCDKTNVTNVFAGNETDNDMEILCKASTVVFESLGCHKQLKGIYLNLLHIATEKSSGLKVRQRWSPRGRRPRRLAPLPRSLFFHGNLRRALCCVPGCCRFPAAGL</sequence>
<dbReference type="GO" id="GO:0005576">
    <property type="term" value="C:extracellular region"/>
    <property type="evidence" value="ECO:0007669"/>
    <property type="project" value="InterPro"/>
</dbReference>
<evidence type="ECO:0000313" key="2">
    <source>
        <dbReference type="Ensembl" id="ENSACDP00005001923.1"/>
    </source>
</evidence>
<dbReference type="Ensembl" id="ENSACDT00005002258.1">
    <property type="protein sequence ID" value="ENSACDP00005001923.1"/>
    <property type="gene ID" value="ENSACDG00005001333.1"/>
</dbReference>
<evidence type="ECO:0008006" key="4">
    <source>
        <dbReference type="Google" id="ProtNLM"/>
    </source>
</evidence>
<keyword evidence="1" id="KW-0732">Signal</keyword>
<dbReference type="Pfam" id="PF00727">
    <property type="entry name" value="IL4"/>
    <property type="match status" value="1"/>
</dbReference>
<organism evidence="2 3">
    <name type="scientific">Anser cygnoides</name>
    <name type="common">Swan goose</name>
    <dbReference type="NCBI Taxonomy" id="8845"/>
    <lineage>
        <taxon>Eukaryota</taxon>
        <taxon>Metazoa</taxon>
        <taxon>Chordata</taxon>
        <taxon>Craniata</taxon>
        <taxon>Vertebrata</taxon>
        <taxon>Euteleostomi</taxon>
        <taxon>Archelosauria</taxon>
        <taxon>Archosauria</taxon>
        <taxon>Dinosauria</taxon>
        <taxon>Saurischia</taxon>
        <taxon>Theropoda</taxon>
        <taxon>Coelurosauria</taxon>
        <taxon>Aves</taxon>
        <taxon>Neognathae</taxon>
        <taxon>Galloanserae</taxon>
        <taxon>Anseriformes</taxon>
        <taxon>Anatidae</taxon>
        <taxon>Anserinae</taxon>
        <taxon>Anser</taxon>
    </lineage>
</organism>
<dbReference type="SUPFAM" id="SSF47266">
    <property type="entry name" value="4-helical cytokines"/>
    <property type="match status" value="1"/>
</dbReference>
<reference evidence="2" key="1">
    <citation type="submission" date="2025-08" db="UniProtKB">
        <authorList>
            <consortium name="Ensembl"/>
        </authorList>
    </citation>
    <scope>IDENTIFICATION</scope>
</reference>
<keyword evidence="3" id="KW-1185">Reference proteome</keyword>
<dbReference type="InterPro" id="IPR002354">
    <property type="entry name" value="IL-4"/>
</dbReference>
<dbReference type="InterPro" id="IPR009079">
    <property type="entry name" value="4_helix_cytokine-like_core"/>
</dbReference>
<dbReference type="AlphaFoldDB" id="A0A8B9IE88"/>